<comment type="caution">
    <text evidence="2">The sequence shown here is derived from an EMBL/GenBank/DDBJ whole genome shotgun (WGS) entry which is preliminary data.</text>
</comment>
<dbReference type="RefSeq" id="WP_129921379.1">
    <property type="nucleotide sequence ID" value="NZ_SEWE01000022.1"/>
</dbReference>
<accession>A0A4Q5LAP0</accession>
<dbReference type="Proteomes" id="UP000294155">
    <property type="component" value="Unassembled WGS sequence"/>
</dbReference>
<name>A0A4Q5LAP0_9BACT</name>
<feature type="transmembrane region" description="Helical" evidence="1">
    <location>
        <begin position="98"/>
        <end position="116"/>
    </location>
</feature>
<keyword evidence="1" id="KW-0472">Membrane</keyword>
<organism evidence="2 3">
    <name type="scientific">Hymenobacter persicinus</name>
    <dbReference type="NCBI Taxonomy" id="2025506"/>
    <lineage>
        <taxon>Bacteria</taxon>
        <taxon>Pseudomonadati</taxon>
        <taxon>Bacteroidota</taxon>
        <taxon>Cytophagia</taxon>
        <taxon>Cytophagales</taxon>
        <taxon>Hymenobacteraceae</taxon>
        <taxon>Hymenobacter</taxon>
    </lineage>
</organism>
<gene>
    <name evidence="2" type="ORF">EWM57_11925</name>
</gene>
<reference evidence="2 3" key="1">
    <citation type="submission" date="2019-02" db="EMBL/GenBank/DDBJ databases">
        <title>Bacterial novel species isolated from soil.</title>
        <authorList>
            <person name="Jung H.-Y."/>
        </authorList>
    </citation>
    <scope>NUCLEOTIDE SEQUENCE [LARGE SCALE GENOMIC DNA]</scope>
    <source>
        <strain evidence="2 3">1-3-3-3</strain>
    </source>
</reference>
<dbReference type="EMBL" id="SEWE01000022">
    <property type="protein sequence ID" value="RYU79063.1"/>
    <property type="molecule type" value="Genomic_DNA"/>
</dbReference>
<dbReference type="AlphaFoldDB" id="A0A4Q5LAP0"/>
<feature type="transmembrane region" description="Helical" evidence="1">
    <location>
        <begin position="66"/>
        <end position="86"/>
    </location>
</feature>
<protein>
    <submittedName>
        <fullName evidence="2">Uncharacterized protein</fullName>
    </submittedName>
</protein>
<keyword evidence="1" id="KW-1133">Transmembrane helix</keyword>
<keyword evidence="1" id="KW-0812">Transmembrane</keyword>
<keyword evidence="3" id="KW-1185">Reference proteome</keyword>
<sequence length="131" mass="14598">MFRFTAILAFLLTVFLTAVLFTVADKAVNKAVFVVFTVPLYLIGLLALLLVASLNRYVFKAGFKPGFLVAAVVATLVMVGGHAWLSNDSFWMLMKSNWPLYGIFLGTHAAAYVGFLDAGRYWRFRALFFAQ</sequence>
<proteinExistence type="predicted"/>
<evidence type="ECO:0000313" key="3">
    <source>
        <dbReference type="Proteomes" id="UP000294155"/>
    </source>
</evidence>
<evidence type="ECO:0000313" key="2">
    <source>
        <dbReference type="EMBL" id="RYU79063.1"/>
    </source>
</evidence>
<evidence type="ECO:0000256" key="1">
    <source>
        <dbReference type="SAM" id="Phobius"/>
    </source>
</evidence>
<feature type="transmembrane region" description="Helical" evidence="1">
    <location>
        <begin position="31"/>
        <end position="54"/>
    </location>
</feature>